<keyword evidence="3" id="KW-1185">Reference proteome</keyword>
<dbReference type="InterPro" id="IPR019219">
    <property type="entry name" value="DUF2130"/>
</dbReference>
<sequence length="274" mass="31213">MEEKLSERLAEMKQTLKDKIQMESFLKVKEKEDIIESLKKKLQEAQQRASQGSMQSQGEAQELALEEMLKEIHPTDLIEEIKKGANGADCLQTVRTQTGLIAGKILYESKNTKNWSDSFIKKLKQDNLKSKADIMVIVTKTMPKNTKGKYALIDGVWITSLLNVRDMSLMLRYGLLKTHSVIATQSGKGDKMSLLYDYLTSSEFKNTFESILEGFKSLQDSHHDEQRKMQLLWKRRSKHLEQVLASTIDFYGNIKGISGSSIPDIKMLEFNQAG</sequence>
<protein>
    <recommendedName>
        <fullName evidence="4">DUF2130 domain-containing protein</fullName>
    </recommendedName>
</protein>
<feature type="coiled-coil region" evidence="1">
    <location>
        <begin position="2"/>
        <end position="55"/>
    </location>
</feature>
<comment type="caution">
    <text evidence="2">The sequence shown here is derived from an EMBL/GenBank/DDBJ whole genome shotgun (WGS) entry which is preliminary data.</text>
</comment>
<evidence type="ECO:0000256" key="1">
    <source>
        <dbReference type="SAM" id="Coils"/>
    </source>
</evidence>
<keyword evidence="1" id="KW-0175">Coiled coil</keyword>
<gene>
    <name evidence="2" type="ORF">GCM10009118_07870</name>
</gene>
<proteinExistence type="predicted"/>
<name>A0ABN1MN29_9FLAO</name>
<dbReference type="Pfam" id="PF09903">
    <property type="entry name" value="DUF2130"/>
    <property type="match status" value="1"/>
</dbReference>
<dbReference type="RefSeq" id="WP_343785279.1">
    <property type="nucleotide sequence ID" value="NZ_BAAAFH010000003.1"/>
</dbReference>
<evidence type="ECO:0000313" key="3">
    <source>
        <dbReference type="Proteomes" id="UP001501126"/>
    </source>
</evidence>
<evidence type="ECO:0000313" key="2">
    <source>
        <dbReference type="EMBL" id="GAA0874379.1"/>
    </source>
</evidence>
<reference evidence="2 3" key="1">
    <citation type="journal article" date="2019" name="Int. J. Syst. Evol. Microbiol.">
        <title>The Global Catalogue of Microorganisms (GCM) 10K type strain sequencing project: providing services to taxonomists for standard genome sequencing and annotation.</title>
        <authorList>
            <consortium name="The Broad Institute Genomics Platform"/>
            <consortium name="The Broad Institute Genome Sequencing Center for Infectious Disease"/>
            <person name="Wu L."/>
            <person name="Ma J."/>
        </authorList>
    </citation>
    <scope>NUCLEOTIDE SEQUENCE [LARGE SCALE GENOMIC DNA]</scope>
    <source>
        <strain evidence="2 3">JCM 16083</strain>
    </source>
</reference>
<accession>A0ABN1MN29</accession>
<dbReference type="EMBL" id="BAAAFH010000003">
    <property type="protein sequence ID" value="GAA0874379.1"/>
    <property type="molecule type" value="Genomic_DNA"/>
</dbReference>
<organism evidence="2 3">
    <name type="scientific">Wandonia haliotis</name>
    <dbReference type="NCBI Taxonomy" id="574963"/>
    <lineage>
        <taxon>Bacteria</taxon>
        <taxon>Pseudomonadati</taxon>
        <taxon>Bacteroidota</taxon>
        <taxon>Flavobacteriia</taxon>
        <taxon>Flavobacteriales</taxon>
        <taxon>Crocinitomicaceae</taxon>
        <taxon>Wandonia</taxon>
    </lineage>
</organism>
<evidence type="ECO:0008006" key="4">
    <source>
        <dbReference type="Google" id="ProtNLM"/>
    </source>
</evidence>
<dbReference type="Proteomes" id="UP001501126">
    <property type="component" value="Unassembled WGS sequence"/>
</dbReference>